<dbReference type="Pfam" id="PF02582">
    <property type="entry name" value="DUF155"/>
    <property type="match status" value="1"/>
</dbReference>
<protein>
    <recommendedName>
        <fullName evidence="1">DUF155 domain-containing protein</fullName>
    </recommendedName>
</protein>
<dbReference type="InterPro" id="IPR003734">
    <property type="entry name" value="DUF155"/>
</dbReference>
<dbReference type="Proteomes" id="UP000056090">
    <property type="component" value="Chromosome"/>
</dbReference>
<organism evidence="2 3">
    <name type="scientific">Alteromonas australica</name>
    <dbReference type="NCBI Taxonomy" id="589873"/>
    <lineage>
        <taxon>Bacteria</taxon>
        <taxon>Pseudomonadati</taxon>
        <taxon>Pseudomonadota</taxon>
        <taxon>Gammaproteobacteria</taxon>
        <taxon>Alteromonadales</taxon>
        <taxon>Alteromonadaceae</taxon>
        <taxon>Alteromonas/Salinimonas group</taxon>
        <taxon>Alteromonas</taxon>
    </lineage>
</organism>
<dbReference type="InterPro" id="IPR051624">
    <property type="entry name" value="RMD1/Sad1-interacting"/>
</dbReference>
<name>A0A075NXT5_9ALTE</name>
<evidence type="ECO:0000313" key="3">
    <source>
        <dbReference type="Proteomes" id="UP000056090"/>
    </source>
</evidence>
<evidence type="ECO:0000313" key="2">
    <source>
        <dbReference type="EMBL" id="AIF98351.1"/>
    </source>
</evidence>
<proteinExistence type="predicted"/>
<dbReference type="AlphaFoldDB" id="A0A075NXT5"/>
<dbReference type="KEGG" id="aal:EP13_06390"/>
<dbReference type="PANTHER" id="PTHR16255">
    <property type="entry name" value="REQUIRED FOR MEIOTIC NUCLEAR DIVISION PROTEIN 1 HOMOLOG"/>
    <property type="match status" value="1"/>
</dbReference>
<evidence type="ECO:0000259" key="1">
    <source>
        <dbReference type="Pfam" id="PF02582"/>
    </source>
</evidence>
<sequence length="260" mass="30000">MPFIHHRVSAYLVPEEMFTQCTFNMQVVRYRDSSYFPLQGGEAWVFAYGVIIFWGAEDVERTLLLQQLNLSGALLNTEHQEHFHFEITEGGLKIQHDMIHLGDSEPLLRLSISHAIAQSLKLNEYEQQAQTTISQYAYLPRALAQTGKINLSRSALAKIRGHLFSTKSDIFLHYGLLDTPEFFWEYPEYEYAYSATARYLDISSRVGLLSNKLDVIHELFEMLADDLNHKHSSFLEWIIILLIAFEIATFGAEELKAIFM</sequence>
<keyword evidence="3" id="KW-1185">Reference proteome</keyword>
<feature type="domain" description="DUF155" evidence="1">
    <location>
        <begin position="44"/>
        <end position="209"/>
    </location>
</feature>
<dbReference type="EMBL" id="CP008849">
    <property type="protein sequence ID" value="AIF98351.1"/>
    <property type="molecule type" value="Genomic_DNA"/>
</dbReference>
<reference evidence="2 3" key="1">
    <citation type="submission" date="2014-06" db="EMBL/GenBank/DDBJ databases">
        <title>Genomes of Alteromonas australica, a world apart.</title>
        <authorList>
            <person name="Gonzaga A."/>
            <person name="Lopez-Perez M."/>
            <person name="Rodriguez-Valera F."/>
        </authorList>
    </citation>
    <scope>NUCLEOTIDE SEQUENCE [LARGE SCALE GENOMIC DNA]</scope>
    <source>
        <strain evidence="2 3">H 17</strain>
    </source>
</reference>
<dbReference type="GeneID" id="78254544"/>
<accession>A0A075NXT5</accession>
<dbReference type="eggNOG" id="COG1723">
    <property type="taxonomic scope" value="Bacteria"/>
</dbReference>
<dbReference type="RefSeq" id="WP_044056536.1">
    <property type="nucleotide sequence ID" value="NZ_CBCSKJ010000001.1"/>
</dbReference>
<dbReference type="PANTHER" id="PTHR16255:SF1">
    <property type="entry name" value="REQUIRED FOR MEIOTIC NUCLEAR DIVISION PROTEIN 1 HOMOLOG"/>
    <property type="match status" value="1"/>
</dbReference>
<gene>
    <name evidence="2" type="ORF">EP13_06390</name>
</gene>